<keyword evidence="3" id="KW-0560">Oxidoreductase</keyword>
<evidence type="ECO:0000313" key="4">
    <source>
        <dbReference type="EMBL" id="KAK9421777.1"/>
    </source>
</evidence>
<dbReference type="PANTHER" id="PTHR24321:SF8">
    <property type="entry name" value="ESTRADIOL 17-BETA-DEHYDROGENASE 8-RELATED"/>
    <property type="match status" value="1"/>
</dbReference>
<comment type="caution">
    <text evidence="4">The sequence shown here is derived from an EMBL/GenBank/DDBJ whole genome shotgun (WGS) entry which is preliminary data.</text>
</comment>
<evidence type="ECO:0000256" key="2">
    <source>
        <dbReference type="ARBA" id="ARBA00022857"/>
    </source>
</evidence>
<dbReference type="Proteomes" id="UP001408356">
    <property type="component" value="Unassembled WGS sequence"/>
</dbReference>
<dbReference type="EMBL" id="JARVKF010000157">
    <property type="protein sequence ID" value="KAK9421777.1"/>
    <property type="molecule type" value="Genomic_DNA"/>
</dbReference>
<keyword evidence="2" id="KW-0521">NADP</keyword>
<dbReference type="PRINTS" id="PR00081">
    <property type="entry name" value="GDHRDH"/>
</dbReference>
<keyword evidence="5" id="KW-1185">Reference proteome</keyword>
<dbReference type="InterPro" id="IPR020904">
    <property type="entry name" value="Sc_DH/Rdtase_CS"/>
</dbReference>
<name>A0ABR2V4D2_9PEZI</name>
<dbReference type="InterPro" id="IPR036291">
    <property type="entry name" value="NAD(P)-bd_dom_sf"/>
</dbReference>
<dbReference type="Gene3D" id="3.40.50.720">
    <property type="entry name" value="NAD(P)-binding Rossmann-like Domain"/>
    <property type="match status" value="1"/>
</dbReference>
<comment type="similarity">
    <text evidence="1">Belongs to the short-chain dehydrogenases/reductases (SDR) family.</text>
</comment>
<reference evidence="4 5" key="1">
    <citation type="journal article" date="2024" name="J. Plant Pathol.">
        <title>Sequence and assembly of the genome of Seiridium unicorne, isolate CBS 538.82, causal agent of cypress canker disease.</title>
        <authorList>
            <person name="Scali E."/>
            <person name="Rocca G.D."/>
            <person name="Danti R."/>
            <person name="Garbelotto M."/>
            <person name="Barberini S."/>
            <person name="Baroncelli R."/>
            <person name="Emiliani G."/>
        </authorList>
    </citation>
    <scope>NUCLEOTIDE SEQUENCE [LARGE SCALE GENOMIC DNA]</scope>
    <source>
        <strain evidence="4 5">BM-138-508</strain>
    </source>
</reference>
<accession>A0ABR2V4D2</accession>
<dbReference type="PRINTS" id="PR00080">
    <property type="entry name" value="SDRFAMILY"/>
</dbReference>
<dbReference type="Pfam" id="PF13561">
    <property type="entry name" value="adh_short_C2"/>
    <property type="match status" value="1"/>
</dbReference>
<dbReference type="InterPro" id="IPR002347">
    <property type="entry name" value="SDR_fam"/>
</dbReference>
<evidence type="ECO:0000256" key="3">
    <source>
        <dbReference type="ARBA" id="ARBA00023002"/>
    </source>
</evidence>
<organism evidence="4 5">
    <name type="scientific">Seiridium unicorne</name>
    <dbReference type="NCBI Taxonomy" id="138068"/>
    <lineage>
        <taxon>Eukaryota</taxon>
        <taxon>Fungi</taxon>
        <taxon>Dikarya</taxon>
        <taxon>Ascomycota</taxon>
        <taxon>Pezizomycotina</taxon>
        <taxon>Sordariomycetes</taxon>
        <taxon>Xylariomycetidae</taxon>
        <taxon>Amphisphaeriales</taxon>
        <taxon>Sporocadaceae</taxon>
        <taxon>Seiridium</taxon>
    </lineage>
</organism>
<evidence type="ECO:0000256" key="1">
    <source>
        <dbReference type="ARBA" id="ARBA00006484"/>
    </source>
</evidence>
<gene>
    <name evidence="4" type="ORF">SUNI508_05378</name>
</gene>
<dbReference type="PANTHER" id="PTHR24321">
    <property type="entry name" value="DEHYDROGENASES, SHORT CHAIN"/>
    <property type="match status" value="1"/>
</dbReference>
<dbReference type="PROSITE" id="PS00061">
    <property type="entry name" value="ADH_SHORT"/>
    <property type="match status" value="1"/>
</dbReference>
<evidence type="ECO:0000313" key="5">
    <source>
        <dbReference type="Proteomes" id="UP001408356"/>
    </source>
</evidence>
<dbReference type="SUPFAM" id="SSF51735">
    <property type="entry name" value="NAD(P)-binding Rossmann-fold domains"/>
    <property type="match status" value="1"/>
</dbReference>
<dbReference type="CDD" id="cd05233">
    <property type="entry name" value="SDR_c"/>
    <property type="match status" value="1"/>
</dbReference>
<sequence>MSMNYLITGGSRGIGRGLSRLLLQRGHRVFILDNNDSELNHITSQIPQWLSNLSSSSADKESRYEVFKADMAKKEDIEAAAGSAYKFFNGKLDVLVNNAANTGGAHGPRIDTDEFLSVWENSVSVNLTGSALMSRACLPMLKKQPPHRPHGGNIIMISSTRAYQSEPNSEAYASTKAGLLGLNQALACSLAEDGIKVNAILPGWINVAHESKEGDENGMKWEDGLSEDDQKWHFSGRVGKVDDILRAVEYFSDSDSFITGEELKVDGGVTRRMTYPE</sequence>
<proteinExistence type="inferred from homology"/>
<protein>
    <submittedName>
        <fullName evidence="4">3-oxoacyl-reductase</fullName>
    </submittedName>
</protein>